<evidence type="ECO:0000256" key="3">
    <source>
        <dbReference type="PROSITE-ProRule" id="PRU00339"/>
    </source>
</evidence>
<dbReference type="GO" id="GO:0016593">
    <property type="term" value="C:Cdc73/Paf1 complex"/>
    <property type="evidence" value="ECO:0007669"/>
    <property type="project" value="TreeGrafter"/>
</dbReference>
<sequence length="935" mass="106049">MQAPRPRYHGVGLASRTIEVPIQQDNELSVDCSDLPTEPSELLNIFQQEDVPYEYYRMLAVEYYSQKKFEQAVSVMHACLSNANRSTHITPRRKLPYLTLLATLRMRLYKLSKTESARKEHMTSLTQVLSDAEHIDNEDEDVLILKANLYLLRGKINDALSHFDKALKLRDNCIPALVGKGRIFSHLKQHEKALKFYQDAYQVSNGKIAATDIKISIALCLAQLGMVSDAKLALTKMAEDGTGGSTAFLLLAILEFNACNDDSQKLPIRNTSMEQALTYLHRAYYADPHDPVVLNLMANYFFLLDENEKAIACGERALTFATSGDIKSEIYYQLALSQHKEGKYAEALQNYRACVDKSPNNLHAQYGLGQMLLQKGDTEAAVKIFEELTKKEPNWIDAKKVLASLYVATGKQAQALECIGKVADKAADDPLFALDAGRLYEKREHSKALQWYEKCLDKCQELADENPLRIQCESIRPEIENNIAVLQQTMGALDTALDHLTYGIEAGKKRCEVAESEHDRELHSVMTYNLARLYEERREFDQAERLYEQLIKDQPSYIEPHLRLGVIKQSRGQAKEAIDLYKQVLKERPDKECKDVWILMGQAQQSLKDRECKRSWEHVLKHCDPNDIYTHIALGNFHSAVARDLRGDKSKEAQRDESLKLARRFYEQALRRDSSNVHAANGLAGILFEFELYEEAHRMLSMILEASTNNATVLVNLAHCKVELEQYREAIVMYKRASTKYFKGKDTEILCCLGRTQFVLAKANKDLDLMREALETMERALEVAPHNKAYTYNVALVQQYCAQLLSDAAGPDTKPSDLFRWGLDQLITSQKTWTALLALDPKEKVPFDRKVAVQREKFGKVLYKKMSQRVGLLQQDAPVDSHSVPQSLIEPPPPPPENAPSPEAGALENASSKRHAEEEALGKDDEAADKRIRIM</sequence>
<feature type="region of interest" description="Disordered" evidence="4">
    <location>
        <begin position="877"/>
        <end position="935"/>
    </location>
</feature>
<dbReference type="Pfam" id="PF13432">
    <property type="entry name" value="TPR_16"/>
    <property type="match status" value="3"/>
</dbReference>
<accession>A0A1X2HTM8</accession>
<dbReference type="GO" id="GO:0006368">
    <property type="term" value="P:transcription elongation by RNA polymerase II"/>
    <property type="evidence" value="ECO:0007669"/>
    <property type="project" value="TreeGrafter"/>
</dbReference>
<dbReference type="SMART" id="SM00028">
    <property type="entry name" value="TPR"/>
    <property type="match status" value="12"/>
</dbReference>
<keyword evidence="6" id="KW-1185">Reference proteome</keyword>
<dbReference type="OMA" id="CFLAGEF"/>
<dbReference type="AlphaFoldDB" id="A0A1X2HTM8"/>
<dbReference type="Proteomes" id="UP000242180">
    <property type="component" value="Unassembled WGS sequence"/>
</dbReference>
<feature type="repeat" description="TPR" evidence="3">
    <location>
        <begin position="558"/>
        <end position="591"/>
    </location>
</feature>
<dbReference type="FunCoup" id="A0A1X2HTM8">
    <property type="interactions" value="545"/>
</dbReference>
<proteinExistence type="predicted"/>
<keyword evidence="2 3" id="KW-0802">TPR repeat</keyword>
<feature type="repeat" description="TPR" evidence="3">
    <location>
        <begin position="362"/>
        <end position="395"/>
    </location>
</feature>
<dbReference type="InterPro" id="IPR019734">
    <property type="entry name" value="TPR_rpt"/>
</dbReference>
<evidence type="ECO:0000313" key="5">
    <source>
        <dbReference type="EMBL" id="ORZ02927.1"/>
    </source>
</evidence>
<dbReference type="Pfam" id="PF14559">
    <property type="entry name" value="TPR_19"/>
    <property type="match status" value="1"/>
</dbReference>
<feature type="repeat" description="TPR" evidence="3">
    <location>
        <begin position="140"/>
        <end position="173"/>
    </location>
</feature>
<dbReference type="STRING" id="13706.A0A1X2HTM8"/>
<dbReference type="SUPFAM" id="SSF48452">
    <property type="entry name" value="TPR-like"/>
    <property type="match status" value="2"/>
</dbReference>
<evidence type="ECO:0000256" key="2">
    <source>
        <dbReference type="ARBA" id="ARBA00022803"/>
    </source>
</evidence>
<dbReference type="GO" id="GO:0000993">
    <property type="term" value="F:RNA polymerase II complex binding"/>
    <property type="evidence" value="ECO:0007669"/>
    <property type="project" value="TreeGrafter"/>
</dbReference>
<evidence type="ECO:0000256" key="4">
    <source>
        <dbReference type="SAM" id="MobiDB-lite"/>
    </source>
</evidence>
<name>A0A1X2HTM8_SYNRA</name>
<dbReference type="OrthoDB" id="343875at2759"/>
<feature type="compositionally biased region" description="Basic and acidic residues" evidence="4">
    <location>
        <begin position="914"/>
        <end position="935"/>
    </location>
</feature>
<dbReference type="PANTHER" id="PTHR14027:SF2">
    <property type="entry name" value="RNA POLYMERASE-ASSOCIATED PROTEIN CTR9 HOMOLOG"/>
    <property type="match status" value="1"/>
</dbReference>
<keyword evidence="1" id="KW-0677">Repeat</keyword>
<feature type="repeat" description="TPR" evidence="3">
    <location>
        <begin position="524"/>
        <end position="557"/>
    </location>
</feature>
<protein>
    <submittedName>
        <fullName evidence="5">Uncharacterized protein</fullName>
    </submittedName>
</protein>
<feature type="compositionally biased region" description="Pro residues" evidence="4">
    <location>
        <begin position="890"/>
        <end position="899"/>
    </location>
</feature>
<organism evidence="5 6">
    <name type="scientific">Syncephalastrum racemosum</name>
    <name type="common">Filamentous fungus</name>
    <dbReference type="NCBI Taxonomy" id="13706"/>
    <lineage>
        <taxon>Eukaryota</taxon>
        <taxon>Fungi</taxon>
        <taxon>Fungi incertae sedis</taxon>
        <taxon>Mucoromycota</taxon>
        <taxon>Mucoromycotina</taxon>
        <taxon>Mucoromycetes</taxon>
        <taxon>Mucorales</taxon>
        <taxon>Syncephalastraceae</taxon>
        <taxon>Syncephalastrum</taxon>
    </lineage>
</organism>
<dbReference type="InParanoid" id="A0A1X2HTM8"/>
<dbReference type="InterPro" id="IPR011990">
    <property type="entry name" value="TPR-like_helical_dom_sf"/>
</dbReference>
<dbReference type="Gene3D" id="1.25.40.10">
    <property type="entry name" value="Tetratricopeptide repeat domain"/>
    <property type="match status" value="5"/>
</dbReference>
<dbReference type="EMBL" id="MCGN01000001">
    <property type="protein sequence ID" value="ORZ02927.1"/>
    <property type="molecule type" value="Genomic_DNA"/>
</dbReference>
<reference evidence="5 6" key="1">
    <citation type="submission" date="2016-07" db="EMBL/GenBank/DDBJ databases">
        <title>Pervasive Adenine N6-methylation of Active Genes in Fungi.</title>
        <authorList>
            <consortium name="DOE Joint Genome Institute"/>
            <person name="Mondo S.J."/>
            <person name="Dannebaum R.O."/>
            <person name="Kuo R.C."/>
            <person name="Labutti K."/>
            <person name="Haridas S."/>
            <person name="Kuo A."/>
            <person name="Salamov A."/>
            <person name="Ahrendt S.R."/>
            <person name="Lipzen A."/>
            <person name="Sullivan W."/>
            <person name="Andreopoulos W.B."/>
            <person name="Clum A."/>
            <person name="Lindquist E."/>
            <person name="Daum C."/>
            <person name="Ramamoorthy G.K."/>
            <person name="Gryganskyi A."/>
            <person name="Culley D."/>
            <person name="Magnuson J.K."/>
            <person name="James T.Y."/>
            <person name="O'Malley M.A."/>
            <person name="Stajich J.E."/>
            <person name="Spatafora J.W."/>
            <person name="Visel A."/>
            <person name="Grigoriev I.V."/>
        </authorList>
    </citation>
    <scope>NUCLEOTIDE SEQUENCE [LARGE SCALE GENOMIC DNA]</scope>
    <source>
        <strain evidence="5 6">NRRL 2496</strain>
    </source>
</reference>
<dbReference type="GO" id="GO:0006355">
    <property type="term" value="P:regulation of DNA-templated transcription"/>
    <property type="evidence" value="ECO:0007669"/>
    <property type="project" value="InterPro"/>
</dbReference>
<dbReference type="PANTHER" id="PTHR14027">
    <property type="entry name" value="RNA POLYMERASE-ASSOCIATED PROTEIN CTR9"/>
    <property type="match status" value="1"/>
</dbReference>
<comment type="caution">
    <text evidence="5">The sequence shown here is derived from an EMBL/GenBank/DDBJ whole genome shotgun (WGS) entry which is preliminary data.</text>
</comment>
<evidence type="ECO:0000313" key="6">
    <source>
        <dbReference type="Proteomes" id="UP000242180"/>
    </source>
</evidence>
<feature type="repeat" description="TPR" evidence="3">
    <location>
        <begin position="328"/>
        <end position="361"/>
    </location>
</feature>
<gene>
    <name evidence="5" type="ORF">BCR43DRAFT_559751</name>
</gene>
<evidence type="ECO:0000256" key="1">
    <source>
        <dbReference type="ARBA" id="ARBA00022737"/>
    </source>
</evidence>
<dbReference type="InterPro" id="IPR031101">
    <property type="entry name" value="Ctr9"/>
</dbReference>
<dbReference type="PROSITE" id="PS50005">
    <property type="entry name" value="TPR"/>
    <property type="match status" value="5"/>
</dbReference>